<keyword evidence="7" id="KW-1185">Reference proteome</keyword>
<dbReference type="HAMAP" id="MF_00213">
    <property type="entry name" value="HypA_HybF"/>
    <property type="match status" value="1"/>
</dbReference>
<organism evidence="6 7">
    <name type="scientific">Mycolicibacterium agri</name>
    <name type="common">Mycobacterium agri</name>
    <dbReference type="NCBI Taxonomy" id="36811"/>
    <lineage>
        <taxon>Bacteria</taxon>
        <taxon>Bacillati</taxon>
        <taxon>Actinomycetota</taxon>
        <taxon>Actinomycetes</taxon>
        <taxon>Mycobacteriales</taxon>
        <taxon>Mycobacteriaceae</taxon>
        <taxon>Mycolicibacterium</taxon>
    </lineage>
</organism>
<dbReference type="AlphaFoldDB" id="A0A2A7N8R5"/>
<dbReference type="OrthoDB" id="288014at2"/>
<reference evidence="5 8" key="2">
    <citation type="journal article" date="2019" name="Emerg. Microbes Infect.">
        <title>Comprehensive subspecies identification of 175 nontuberculous mycobacteria species based on 7547 genomic profiles.</title>
        <authorList>
            <person name="Matsumoto Y."/>
            <person name="Kinjo T."/>
            <person name="Motooka D."/>
            <person name="Nabeya D."/>
            <person name="Jung N."/>
            <person name="Uechi K."/>
            <person name="Horii T."/>
            <person name="Iida T."/>
            <person name="Fujita J."/>
            <person name="Nakamura S."/>
        </authorList>
    </citation>
    <scope>NUCLEOTIDE SEQUENCE [LARGE SCALE GENOMIC DNA]</scope>
    <source>
        <strain evidence="5 8">JCM 6377</strain>
    </source>
</reference>
<feature type="binding site" evidence="4">
    <location>
        <position position="73"/>
    </location>
    <ligand>
        <name>Zn(2+)</name>
        <dbReference type="ChEBI" id="CHEBI:29105"/>
    </ligand>
</feature>
<dbReference type="PANTHER" id="PTHR34535">
    <property type="entry name" value="HYDROGENASE MATURATION FACTOR HYPA"/>
    <property type="match status" value="1"/>
</dbReference>
<feature type="binding site" evidence="4">
    <location>
        <position position="2"/>
    </location>
    <ligand>
        <name>Ni(2+)</name>
        <dbReference type="ChEBI" id="CHEBI:49786"/>
    </ligand>
</feature>
<dbReference type="EMBL" id="PDCP01000011">
    <property type="protein sequence ID" value="PEG40260.1"/>
    <property type="molecule type" value="Genomic_DNA"/>
</dbReference>
<reference evidence="6 7" key="1">
    <citation type="submission" date="2017-10" db="EMBL/GenBank/DDBJ databases">
        <title>The new phylogeny of genus Mycobacterium.</title>
        <authorList>
            <person name="Tortoli E."/>
            <person name="Trovato A."/>
            <person name="Cirillo D.M."/>
        </authorList>
    </citation>
    <scope>NUCLEOTIDE SEQUENCE [LARGE SCALE GENOMIC DNA]</scope>
    <source>
        <strain evidence="6 7">CCUG37673</strain>
    </source>
</reference>
<evidence type="ECO:0000256" key="3">
    <source>
        <dbReference type="ARBA" id="ARBA00022833"/>
    </source>
</evidence>
<dbReference type="GO" id="GO:0051604">
    <property type="term" value="P:protein maturation"/>
    <property type="evidence" value="ECO:0007669"/>
    <property type="project" value="InterPro"/>
</dbReference>
<evidence type="ECO:0000313" key="8">
    <source>
        <dbReference type="Proteomes" id="UP000465302"/>
    </source>
</evidence>
<accession>A0A2A7N8R5</accession>
<name>A0A2A7N8R5_MYCAG</name>
<dbReference type="Gene3D" id="3.30.2320.80">
    <property type="match status" value="1"/>
</dbReference>
<dbReference type="Proteomes" id="UP000465302">
    <property type="component" value="Unassembled WGS sequence"/>
</dbReference>
<sequence>MHELSICSSIVGIVKKHAAGREVRTVHVRIGAMRQIVPDTLTYCWSLVTESSELAGAELAIERIPAKIRCTSCGREQVLDELAMACQECTGSVDLVEGDEFMITSLDLAEV</sequence>
<keyword evidence="2 4" id="KW-0479">Metal-binding</keyword>
<evidence type="ECO:0000256" key="1">
    <source>
        <dbReference type="ARBA" id="ARBA00022596"/>
    </source>
</evidence>
<dbReference type="InterPro" id="IPR000688">
    <property type="entry name" value="HypA/HybF"/>
</dbReference>
<proteinExistence type="inferred from homology"/>
<dbReference type="GO" id="GO:0016151">
    <property type="term" value="F:nickel cation binding"/>
    <property type="evidence" value="ECO:0007669"/>
    <property type="project" value="UniProtKB-UniRule"/>
</dbReference>
<dbReference type="Proteomes" id="UP000220914">
    <property type="component" value="Unassembled WGS sequence"/>
</dbReference>
<evidence type="ECO:0000256" key="4">
    <source>
        <dbReference type="HAMAP-Rule" id="MF_00213"/>
    </source>
</evidence>
<evidence type="ECO:0000256" key="2">
    <source>
        <dbReference type="ARBA" id="ARBA00022723"/>
    </source>
</evidence>
<dbReference type="PIRSF" id="PIRSF004761">
    <property type="entry name" value="Hydrgn_mat_HypA"/>
    <property type="match status" value="1"/>
</dbReference>
<dbReference type="Pfam" id="PF01155">
    <property type="entry name" value="HypA"/>
    <property type="match status" value="1"/>
</dbReference>
<evidence type="ECO:0000313" key="7">
    <source>
        <dbReference type="Proteomes" id="UP000220914"/>
    </source>
</evidence>
<feature type="binding site" evidence="4">
    <location>
        <position position="70"/>
    </location>
    <ligand>
        <name>Zn(2+)</name>
        <dbReference type="ChEBI" id="CHEBI:29105"/>
    </ligand>
</feature>
<reference evidence="5" key="3">
    <citation type="submission" date="2020-02" db="EMBL/GenBank/DDBJ databases">
        <authorList>
            <person name="Matsumoto Y."/>
            <person name="Motooka D."/>
            <person name="Nakamura S."/>
        </authorList>
    </citation>
    <scope>NUCLEOTIDE SEQUENCE</scope>
    <source>
        <strain evidence="5">JCM 6377</strain>
    </source>
</reference>
<evidence type="ECO:0000313" key="5">
    <source>
        <dbReference type="EMBL" id="GFG55678.1"/>
    </source>
</evidence>
<feature type="binding site" evidence="4">
    <location>
        <position position="89"/>
    </location>
    <ligand>
        <name>Zn(2+)</name>
        <dbReference type="ChEBI" id="CHEBI:29105"/>
    </ligand>
</feature>
<dbReference type="EMBL" id="BLKS01000004">
    <property type="protein sequence ID" value="GFG55678.1"/>
    <property type="molecule type" value="Genomic_DNA"/>
</dbReference>
<dbReference type="GO" id="GO:0008270">
    <property type="term" value="F:zinc ion binding"/>
    <property type="evidence" value="ECO:0007669"/>
    <property type="project" value="UniProtKB-UniRule"/>
</dbReference>
<comment type="function">
    <text evidence="4">Involved in the maturation of [NiFe] hydrogenases. Required for nickel insertion into the metal center of the hydrogenase.</text>
</comment>
<dbReference type="RefSeq" id="WP_097939624.1">
    <property type="nucleotide sequence ID" value="NZ_BLKS01000004.1"/>
</dbReference>
<gene>
    <name evidence="5" type="primary">hypA_3</name>
    <name evidence="4" type="synonym">hypA</name>
    <name evidence="6" type="ORF">CQY20_08470</name>
    <name evidence="5" type="ORF">MAGR_71190</name>
</gene>
<feature type="binding site" evidence="4">
    <location>
        <position position="86"/>
    </location>
    <ligand>
        <name>Zn(2+)</name>
        <dbReference type="ChEBI" id="CHEBI:29105"/>
    </ligand>
</feature>
<keyword evidence="3 4" id="KW-0862">Zinc</keyword>
<dbReference type="PANTHER" id="PTHR34535:SF3">
    <property type="entry name" value="HYDROGENASE MATURATION FACTOR HYPA"/>
    <property type="match status" value="1"/>
</dbReference>
<keyword evidence="1 4" id="KW-0533">Nickel</keyword>
<comment type="similarity">
    <text evidence="4">Belongs to the HypA/HybF family.</text>
</comment>
<comment type="caution">
    <text evidence="6">The sequence shown here is derived from an EMBL/GenBank/DDBJ whole genome shotgun (WGS) entry which is preliminary data.</text>
</comment>
<evidence type="ECO:0000313" key="6">
    <source>
        <dbReference type="EMBL" id="PEG40260.1"/>
    </source>
</evidence>
<protein>
    <recommendedName>
        <fullName evidence="4">Hydrogenase maturation factor HypA</fullName>
    </recommendedName>
</protein>